<evidence type="ECO:0000313" key="2">
    <source>
        <dbReference type="EMBL" id="QUW03027.1"/>
    </source>
</evidence>
<reference evidence="2 3" key="1">
    <citation type="submission" date="2021-03" db="EMBL/GenBank/DDBJ databases">
        <title>Genomic and phenotypic characterization of Chloracidobacterium isolates provides evidence for multiple species.</title>
        <authorList>
            <person name="Saini M.K."/>
            <person name="Costas A.M.G."/>
            <person name="Tank M."/>
            <person name="Bryant D.A."/>
        </authorList>
    </citation>
    <scope>NUCLEOTIDE SEQUENCE [LARGE SCALE GENOMIC DNA]</scope>
    <source>
        <strain evidence="2 3">BV2-C</strain>
    </source>
</reference>
<sequence length="197" mass="22094">MLSERYDEALLFAHHLHRQQKRKGGTTPYIAHLLSVSALVLEHGGTEDQAIAALLHDAVEDQGGDATRQEIRRRFGAQVAAIVDDCTDSDQIPKPPWRARKEAYLAHLRTRPATSRLVSLADKVHNARAILADYRVVGEALWSRFEGRRDGTLWYYRTLVEVFAGSQPAALVNELERTVRELEHLASSTAPQAEPRP</sequence>
<keyword evidence="3" id="KW-1185">Reference proteome</keyword>
<dbReference type="Gene3D" id="1.10.3210.10">
    <property type="entry name" value="Hypothetical protein af1432"/>
    <property type="match status" value="1"/>
</dbReference>
<dbReference type="InterPro" id="IPR052194">
    <property type="entry name" value="MESH1"/>
</dbReference>
<gene>
    <name evidence="2" type="ORF">J8C06_00860</name>
</gene>
<dbReference type="SUPFAM" id="SSF109604">
    <property type="entry name" value="HD-domain/PDEase-like"/>
    <property type="match status" value="1"/>
</dbReference>
<accession>A0ABX8B7U5</accession>
<dbReference type="SMART" id="SM00471">
    <property type="entry name" value="HDc"/>
    <property type="match status" value="1"/>
</dbReference>
<dbReference type="PANTHER" id="PTHR46246:SF1">
    <property type="entry name" value="GUANOSINE-3',5'-BIS(DIPHOSPHATE) 3'-PYROPHOSPHOHYDROLASE MESH1"/>
    <property type="match status" value="1"/>
</dbReference>
<dbReference type="RefSeq" id="WP_211428918.1">
    <property type="nucleotide sequence ID" value="NZ_CP072648.1"/>
</dbReference>
<dbReference type="Pfam" id="PF13328">
    <property type="entry name" value="HD_4"/>
    <property type="match status" value="1"/>
</dbReference>
<dbReference type="Proteomes" id="UP000676506">
    <property type="component" value="Chromosome 1"/>
</dbReference>
<evidence type="ECO:0000259" key="1">
    <source>
        <dbReference type="SMART" id="SM00471"/>
    </source>
</evidence>
<proteinExistence type="predicted"/>
<protein>
    <submittedName>
        <fullName evidence="2">HD domain-containing protein</fullName>
    </submittedName>
</protein>
<organism evidence="2 3">
    <name type="scientific">Chloracidobacterium validum</name>
    <dbReference type="NCBI Taxonomy" id="2821543"/>
    <lineage>
        <taxon>Bacteria</taxon>
        <taxon>Pseudomonadati</taxon>
        <taxon>Acidobacteriota</taxon>
        <taxon>Terriglobia</taxon>
        <taxon>Terriglobales</taxon>
        <taxon>Acidobacteriaceae</taxon>
        <taxon>Chloracidobacterium</taxon>
    </lineage>
</organism>
<name>A0ABX8B7U5_9BACT</name>
<dbReference type="InterPro" id="IPR003607">
    <property type="entry name" value="HD/PDEase_dom"/>
</dbReference>
<feature type="domain" description="HD/PDEase" evidence="1">
    <location>
        <begin position="25"/>
        <end position="136"/>
    </location>
</feature>
<dbReference type="PANTHER" id="PTHR46246">
    <property type="entry name" value="GUANOSINE-3',5'-BIS(DIPHOSPHATE) 3'-PYROPHOSPHOHYDROLASE MESH1"/>
    <property type="match status" value="1"/>
</dbReference>
<dbReference type="EMBL" id="CP072648">
    <property type="protein sequence ID" value="QUW03027.1"/>
    <property type="molecule type" value="Genomic_DNA"/>
</dbReference>
<evidence type="ECO:0000313" key="3">
    <source>
        <dbReference type="Proteomes" id="UP000676506"/>
    </source>
</evidence>